<evidence type="ECO:0000313" key="7">
    <source>
        <dbReference type="Proteomes" id="UP001526076"/>
    </source>
</evidence>
<dbReference type="EMBL" id="JAPAHU010000018">
    <property type="protein sequence ID" value="MCW1042663.1"/>
    <property type="molecule type" value="Genomic_DNA"/>
</dbReference>
<evidence type="ECO:0000313" key="4">
    <source>
        <dbReference type="EMBL" id="MCW1042663.1"/>
    </source>
</evidence>
<dbReference type="Pfam" id="PF00128">
    <property type="entry name" value="Alpha-amylase"/>
    <property type="match status" value="1"/>
</dbReference>
<dbReference type="Gene3D" id="2.60.40.10">
    <property type="entry name" value="Immunoglobulins"/>
    <property type="match status" value="1"/>
</dbReference>
<evidence type="ECO:0000256" key="2">
    <source>
        <dbReference type="ARBA" id="ARBA00023295"/>
    </source>
</evidence>
<evidence type="ECO:0000259" key="3">
    <source>
        <dbReference type="SMART" id="SM00642"/>
    </source>
</evidence>
<evidence type="ECO:0000256" key="1">
    <source>
        <dbReference type="ARBA" id="ARBA00022801"/>
    </source>
</evidence>
<dbReference type="GO" id="GO:0005975">
    <property type="term" value="P:carbohydrate metabolic process"/>
    <property type="evidence" value="ECO:0007669"/>
    <property type="project" value="InterPro"/>
</dbReference>
<dbReference type="Pfam" id="PF02903">
    <property type="entry name" value="Alpha-amylase_N"/>
    <property type="match status" value="1"/>
</dbReference>
<comment type="caution">
    <text evidence="5">The sequence shown here is derived from an EMBL/GenBank/DDBJ whole genome shotgun (WGS) entry which is preliminary data.</text>
</comment>
<evidence type="ECO:0000313" key="6">
    <source>
        <dbReference type="Proteomes" id="UP000284046"/>
    </source>
</evidence>
<gene>
    <name evidence="5" type="ORF">DWX18_09325</name>
    <name evidence="4" type="ORF">OJ597_09585</name>
</gene>
<dbReference type="InterPro" id="IPR017853">
    <property type="entry name" value="GH"/>
</dbReference>
<name>A0A412PLF1_STRAP</name>
<dbReference type="Proteomes" id="UP000284046">
    <property type="component" value="Unassembled WGS sequence"/>
</dbReference>
<dbReference type="Gene3D" id="3.90.400.10">
    <property type="entry name" value="Oligo-1,6-glucosidase, Domain 2"/>
    <property type="match status" value="1"/>
</dbReference>
<dbReference type="InterPro" id="IPR006047">
    <property type="entry name" value="GH13_cat_dom"/>
</dbReference>
<dbReference type="CDD" id="cd02857">
    <property type="entry name" value="E_set_CDase_PDE_N"/>
    <property type="match status" value="1"/>
</dbReference>
<dbReference type="SUPFAM" id="SSF81296">
    <property type="entry name" value="E set domains"/>
    <property type="match status" value="1"/>
</dbReference>
<dbReference type="PANTHER" id="PTHR10357">
    <property type="entry name" value="ALPHA-AMYLASE FAMILY MEMBER"/>
    <property type="match status" value="1"/>
</dbReference>
<dbReference type="SMART" id="SM00642">
    <property type="entry name" value="Aamy"/>
    <property type="match status" value="1"/>
</dbReference>
<protein>
    <submittedName>
        <fullName evidence="5">Alpha-glycosidase</fullName>
    </submittedName>
    <submittedName>
        <fullName evidence="4">Glycoside hydrolase family 13 protein</fullName>
    </submittedName>
</protein>
<dbReference type="PANTHER" id="PTHR10357:SF210">
    <property type="entry name" value="MALTODEXTRIN GLUCOSIDASE"/>
    <property type="match status" value="1"/>
</dbReference>
<keyword evidence="7" id="KW-1185">Reference proteome</keyword>
<sequence>MNEAGILHIPDSRYCFAINENELVIRFRLAKEDRDVKVFLLYGMKYDYQTKRKEKEIFICYEDKLFVYFEVKLHLDDTRFAYIFRLEKENELYYFSEDGVTQDYDFSNAFYNFFQMPYINQADLFPCVPWMKEAVFYQIFVDRFCKGNEQKNQSYITMNWGEKPTPTNFAGGDLQGILAKLDYLSDLGINAIYLSPIFTSPSNHKYDIIDYYTIDEQFGSKKDLKQLIEVAHQKGMRVILDAVFNHCSYRSKEFMDVIRKGKESKYYSWFLIQGDFPDIKEQNYESFAACYYMPKWNTSNPEVQKHLIQIGLYWVREFDIDGWRLDVSDEVSHQFWRQFRLAIKQQKVDCVLIGENWHDAYPYLMGDQYDSIMNYAFTKACLDCFAFNRYSAQDMAEQLNHILMRNVSQVNQMNLNLLDSHDVHRIFTQVGCSKEKLLAALALMFMFPGVPCLYYGTEICMEGGYDPDSRRTFDWNMEHWDLQIMAKIKELIALKKEKIVQEGEVRIFFKGAILVIERKYNDTCLIVELNLSNQEQNLDEDISQSLIENGVRYHNVLVPYGYRISKR</sequence>
<keyword evidence="2 5" id="KW-0326">Glycosidase</keyword>
<proteinExistence type="predicted"/>
<dbReference type="Proteomes" id="UP001526076">
    <property type="component" value="Unassembled WGS sequence"/>
</dbReference>
<dbReference type="GO" id="GO:0004553">
    <property type="term" value="F:hydrolase activity, hydrolyzing O-glycosyl compounds"/>
    <property type="evidence" value="ECO:0007669"/>
    <property type="project" value="InterPro"/>
</dbReference>
<dbReference type="Gene3D" id="3.20.20.80">
    <property type="entry name" value="Glycosidases"/>
    <property type="match status" value="1"/>
</dbReference>
<reference evidence="5 6" key="1">
    <citation type="submission" date="2018-08" db="EMBL/GenBank/DDBJ databases">
        <title>A genome reference for cultivated species of the human gut microbiota.</title>
        <authorList>
            <person name="Zou Y."/>
            <person name="Xue W."/>
            <person name="Luo G."/>
        </authorList>
    </citation>
    <scope>NUCLEOTIDE SEQUENCE [LARGE SCALE GENOMIC DNA]</scope>
    <source>
        <strain evidence="5 6">AF18-38</strain>
    </source>
</reference>
<dbReference type="SUPFAM" id="SSF51445">
    <property type="entry name" value="(Trans)glycosidases"/>
    <property type="match status" value="1"/>
</dbReference>
<dbReference type="InterPro" id="IPR045857">
    <property type="entry name" value="O16G_dom_2"/>
</dbReference>
<dbReference type="AlphaFoldDB" id="A0A412PLF1"/>
<dbReference type="InterPro" id="IPR013783">
    <property type="entry name" value="Ig-like_fold"/>
</dbReference>
<feature type="domain" description="Glycosyl hydrolase family 13 catalytic" evidence="3">
    <location>
        <begin position="138"/>
        <end position="495"/>
    </location>
</feature>
<organism evidence="5 6">
    <name type="scientific">Streptococcus anginosus</name>
    <dbReference type="NCBI Taxonomy" id="1328"/>
    <lineage>
        <taxon>Bacteria</taxon>
        <taxon>Bacillati</taxon>
        <taxon>Bacillota</taxon>
        <taxon>Bacilli</taxon>
        <taxon>Lactobacillales</taxon>
        <taxon>Streptococcaceae</taxon>
        <taxon>Streptococcus</taxon>
        <taxon>Streptococcus anginosus group</taxon>
    </lineage>
</organism>
<dbReference type="CDD" id="cd11338">
    <property type="entry name" value="AmyAc_CMD"/>
    <property type="match status" value="1"/>
</dbReference>
<reference evidence="4 7" key="2">
    <citation type="submission" date="2022-10" db="EMBL/GenBank/DDBJ databases">
        <title>Comparative genomic study of S. anginosus.</title>
        <authorList>
            <person name="Prasad A."/>
            <person name="Ene A."/>
            <person name="Jablonska S."/>
            <person name="Du J."/>
            <person name="Wolfe A.J."/>
            <person name="Putonti C."/>
        </authorList>
    </citation>
    <scope>NUCLEOTIDE SEQUENCE [LARGE SCALE GENOMIC DNA]</scope>
    <source>
        <strain evidence="4 7">UMB9231</strain>
    </source>
</reference>
<evidence type="ECO:0000313" key="5">
    <source>
        <dbReference type="EMBL" id="RGT59554.1"/>
    </source>
</evidence>
<dbReference type="EMBL" id="QRWZ01000016">
    <property type="protein sequence ID" value="RGT59554.1"/>
    <property type="molecule type" value="Genomic_DNA"/>
</dbReference>
<accession>A0A412PLF1</accession>
<dbReference type="RefSeq" id="WP_024052606.1">
    <property type="nucleotide sequence ID" value="NZ_CP118029.1"/>
</dbReference>
<dbReference type="InterPro" id="IPR004185">
    <property type="entry name" value="Glyco_hydro_13_lg-like_dom"/>
</dbReference>
<keyword evidence="1 4" id="KW-0378">Hydrolase</keyword>
<dbReference type="InterPro" id="IPR014756">
    <property type="entry name" value="Ig_E-set"/>
</dbReference>